<dbReference type="PANTHER" id="PTHR30346:SF0">
    <property type="entry name" value="HCA OPERON TRANSCRIPTIONAL ACTIVATOR HCAR"/>
    <property type="match status" value="1"/>
</dbReference>
<dbReference type="SUPFAM" id="SSF53850">
    <property type="entry name" value="Periplasmic binding protein-like II"/>
    <property type="match status" value="1"/>
</dbReference>
<evidence type="ECO:0000256" key="1">
    <source>
        <dbReference type="ARBA" id="ARBA00009437"/>
    </source>
</evidence>
<dbReference type="EMBL" id="WEZQ01000005">
    <property type="protein sequence ID" value="MYV16657.1"/>
    <property type="molecule type" value="Genomic_DNA"/>
</dbReference>
<reference evidence="6 7" key="1">
    <citation type="journal article" date="2019" name="Appl. Environ. Microbiol.">
        <title>Genetic determinants of hydroxycinnamic acid metabolism in heterofermentative lactobacilli.</title>
        <authorList>
            <person name="Gaur G."/>
            <person name="Oh J.H."/>
            <person name="Filannino P."/>
            <person name="Gobbetti M."/>
            <person name="van Pijkeren J.P."/>
            <person name="Ganzle M.G."/>
        </authorList>
    </citation>
    <scope>NUCLEOTIDE SEQUENCE [LARGE SCALE GENOMIC DNA]</scope>
    <source>
        <strain evidence="6 7">C5</strain>
    </source>
</reference>
<dbReference type="CDD" id="cd05466">
    <property type="entry name" value="PBP2_LTTR_substrate"/>
    <property type="match status" value="1"/>
</dbReference>
<protein>
    <submittedName>
        <fullName evidence="6">LysR family transcriptional regulator</fullName>
    </submittedName>
</protein>
<dbReference type="Gene3D" id="3.40.190.10">
    <property type="entry name" value="Periplasmic binding protein-like II"/>
    <property type="match status" value="2"/>
</dbReference>
<dbReference type="GO" id="GO:0003677">
    <property type="term" value="F:DNA binding"/>
    <property type="evidence" value="ECO:0007669"/>
    <property type="project" value="UniProtKB-KW"/>
</dbReference>
<dbReference type="Gene3D" id="1.10.10.10">
    <property type="entry name" value="Winged helix-like DNA-binding domain superfamily/Winged helix DNA-binding domain"/>
    <property type="match status" value="1"/>
</dbReference>
<dbReference type="InterPro" id="IPR000847">
    <property type="entry name" value="LysR_HTH_N"/>
</dbReference>
<name>A0A6N9I1J9_9LACO</name>
<proteinExistence type="inferred from homology"/>
<comment type="caution">
    <text evidence="6">The sequence shown here is derived from an EMBL/GenBank/DDBJ whole genome shotgun (WGS) entry which is preliminary data.</text>
</comment>
<dbReference type="SUPFAM" id="SSF46785">
    <property type="entry name" value="Winged helix' DNA-binding domain"/>
    <property type="match status" value="1"/>
</dbReference>
<dbReference type="FunFam" id="1.10.10.10:FF:000001">
    <property type="entry name" value="LysR family transcriptional regulator"/>
    <property type="match status" value="1"/>
</dbReference>
<dbReference type="PROSITE" id="PS50931">
    <property type="entry name" value="HTH_LYSR"/>
    <property type="match status" value="1"/>
</dbReference>
<evidence type="ECO:0000313" key="7">
    <source>
        <dbReference type="Proteomes" id="UP000449209"/>
    </source>
</evidence>
<evidence type="ECO:0000259" key="5">
    <source>
        <dbReference type="PROSITE" id="PS50931"/>
    </source>
</evidence>
<keyword evidence="2" id="KW-0805">Transcription regulation</keyword>
<dbReference type="PRINTS" id="PR00039">
    <property type="entry name" value="HTHLYSR"/>
</dbReference>
<evidence type="ECO:0000256" key="4">
    <source>
        <dbReference type="ARBA" id="ARBA00023163"/>
    </source>
</evidence>
<dbReference type="InterPro" id="IPR036390">
    <property type="entry name" value="WH_DNA-bd_sf"/>
</dbReference>
<dbReference type="Pfam" id="PF00126">
    <property type="entry name" value="HTH_1"/>
    <property type="match status" value="1"/>
</dbReference>
<dbReference type="InterPro" id="IPR036388">
    <property type="entry name" value="WH-like_DNA-bd_sf"/>
</dbReference>
<evidence type="ECO:0000256" key="2">
    <source>
        <dbReference type="ARBA" id="ARBA00023015"/>
    </source>
</evidence>
<dbReference type="OrthoDB" id="9785745at2"/>
<feature type="domain" description="HTH lysR-type" evidence="5">
    <location>
        <begin position="1"/>
        <end position="57"/>
    </location>
</feature>
<dbReference type="PANTHER" id="PTHR30346">
    <property type="entry name" value="TRANSCRIPTIONAL DUAL REGULATOR HCAR-RELATED"/>
    <property type="match status" value="1"/>
</dbReference>
<dbReference type="RefSeq" id="WP_161003171.1">
    <property type="nucleotide sequence ID" value="NZ_WEZQ01000005.1"/>
</dbReference>
<dbReference type="Pfam" id="PF03466">
    <property type="entry name" value="LysR_substrate"/>
    <property type="match status" value="1"/>
</dbReference>
<sequence length="295" mass="33897">MFRQMECFVAVVENHSFTKAAEQLNMSQSALSQRIKELSETNHLNLIEREGRGFKVTEAGEFFYRHCRGILENVTQLVAETQEIERQQNASYTLRLGYLRKFGSQEFLQAVAHFSKEFPKVNVRIHSGSYQELFDLIRDDQIDLNFSDQRHALSNVYRNEFLTSASYMVVLAPTMFAKQSDVIDTTELIDTPCILVAGADEFESEQQYYREILGIRSEFRIAKSFGEAQMLATAGQGYVVVNSRTASSVDTSVNKVVKLIDHGRDLTQRYYAYWKATNSGFYIETFVELLKAQFQ</sequence>
<evidence type="ECO:0000256" key="3">
    <source>
        <dbReference type="ARBA" id="ARBA00023125"/>
    </source>
</evidence>
<dbReference type="InterPro" id="IPR005119">
    <property type="entry name" value="LysR_subst-bd"/>
</dbReference>
<keyword evidence="4" id="KW-0804">Transcription</keyword>
<accession>A0A6N9I1J9</accession>
<evidence type="ECO:0000313" key="6">
    <source>
        <dbReference type="EMBL" id="MYV16657.1"/>
    </source>
</evidence>
<organism evidence="6 7">
    <name type="scientific">Furfurilactobacillus milii</name>
    <dbReference type="NCBI Taxonomy" id="2888272"/>
    <lineage>
        <taxon>Bacteria</taxon>
        <taxon>Bacillati</taxon>
        <taxon>Bacillota</taxon>
        <taxon>Bacilli</taxon>
        <taxon>Lactobacillales</taxon>
        <taxon>Lactobacillaceae</taxon>
        <taxon>Furfurilactobacillus</taxon>
    </lineage>
</organism>
<gene>
    <name evidence="6" type="ORF">GB993_03900</name>
</gene>
<dbReference type="AlphaFoldDB" id="A0A6N9I1J9"/>
<dbReference type="Proteomes" id="UP000449209">
    <property type="component" value="Unassembled WGS sequence"/>
</dbReference>
<dbReference type="GO" id="GO:0032993">
    <property type="term" value="C:protein-DNA complex"/>
    <property type="evidence" value="ECO:0007669"/>
    <property type="project" value="TreeGrafter"/>
</dbReference>
<keyword evidence="3" id="KW-0238">DNA-binding</keyword>
<dbReference type="GO" id="GO:0003700">
    <property type="term" value="F:DNA-binding transcription factor activity"/>
    <property type="evidence" value="ECO:0007669"/>
    <property type="project" value="InterPro"/>
</dbReference>
<comment type="similarity">
    <text evidence="1">Belongs to the LysR transcriptional regulatory family.</text>
</comment>